<dbReference type="AlphaFoldDB" id="A0A8S3YSA5"/>
<keyword evidence="3" id="KW-0677">Repeat</keyword>
<dbReference type="GO" id="GO:0031267">
    <property type="term" value="F:small GTPase binding"/>
    <property type="evidence" value="ECO:0007669"/>
    <property type="project" value="TreeGrafter"/>
</dbReference>
<dbReference type="GO" id="GO:0005096">
    <property type="term" value="F:GTPase activator activity"/>
    <property type="evidence" value="ECO:0007669"/>
    <property type="project" value="UniProtKB-KW"/>
</dbReference>
<dbReference type="GO" id="GO:0006913">
    <property type="term" value="P:nucleocytoplasmic transport"/>
    <property type="evidence" value="ECO:0007669"/>
    <property type="project" value="TreeGrafter"/>
</dbReference>
<evidence type="ECO:0000256" key="3">
    <source>
        <dbReference type="ARBA" id="ARBA00022737"/>
    </source>
</evidence>
<protein>
    <submittedName>
        <fullName evidence="5">Uncharacterized protein</fullName>
    </submittedName>
</protein>
<gene>
    <name evidence="5" type="ORF">CUNI_LOCUS5487</name>
</gene>
<name>A0A8S3YSA5_9EUPU</name>
<dbReference type="InterPro" id="IPR032675">
    <property type="entry name" value="LRR_dom_sf"/>
</dbReference>
<dbReference type="OrthoDB" id="120976at2759"/>
<dbReference type="GO" id="GO:0005829">
    <property type="term" value="C:cytosol"/>
    <property type="evidence" value="ECO:0007669"/>
    <property type="project" value="TreeGrafter"/>
</dbReference>
<comment type="caution">
    <text evidence="5">The sequence shown here is derived from an EMBL/GenBank/DDBJ whole genome shotgun (WGS) entry which is preliminary data.</text>
</comment>
<organism evidence="5 6">
    <name type="scientific">Candidula unifasciata</name>
    <dbReference type="NCBI Taxonomy" id="100452"/>
    <lineage>
        <taxon>Eukaryota</taxon>
        <taxon>Metazoa</taxon>
        <taxon>Spiralia</taxon>
        <taxon>Lophotrochozoa</taxon>
        <taxon>Mollusca</taxon>
        <taxon>Gastropoda</taxon>
        <taxon>Heterobranchia</taxon>
        <taxon>Euthyneura</taxon>
        <taxon>Panpulmonata</taxon>
        <taxon>Eupulmonata</taxon>
        <taxon>Stylommatophora</taxon>
        <taxon>Helicina</taxon>
        <taxon>Helicoidea</taxon>
        <taxon>Geomitridae</taxon>
        <taxon>Candidula</taxon>
    </lineage>
</organism>
<dbReference type="EMBL" id="CAJHNH020000794">
    <property type="protein sequence ID" value="CAG5119929.1"/>
    <property type="molecule type" value="Genomic_DNA"/>
</dbReference>
<keyword evidence="2" id="KW-0433">Leucine-rich repeat</keyword>
<dbReference type="Pfam" id="PF13516">
    <property type="entry name" value="LRR_6"/>
    <property type="match status" value="4"/>
</dbReference>
<reference evidence="5" key="1">
    <citation type="submission" date="2021-04" db="EMBL/GenBank/DDBJ databases">
        <authorList>
            <consortium name="Molecular Ecology Group"/>
        </authorList>
    </citation>
    <scope>NUCLEOTIDE SEQUENCE</scope>
</reference>
<proteinExistence type="predicted"/>
<dbReference type="SUPFAM" id="SSF52047">
    <property type="entry name" value="RNI-like"/>
    <property type="match status" value="1"/>
</dbReference>
<feature type="compositionally biased region" description="Basic and acidic residues" evidence="4">
    <location>
        <begin position="22"/>
        <end position="47"/>
    </location>
</feature>
<accession>A0A8S3YSA5</accession>
<evidence type="ECO:0000256" key="1">
    <source>
        <dbReference type="ARBA" id="ARBA00022468"/>
    </source>
</evidence>
<dbReference type="GO" id="GO:0048471">
    <property type="term" value="C:perinuclear region of cytoplasm"/>
    <property type="evidence" value="ECO:0007669"/>
    <property type="project" value="TreeGrafter"/>
</dbReference>
<dbReference type="InterPro" id="IPR011029">
    <property type="entry name" value="DEATH-like_dom_sf"/>
</dbReference>
<feature type="region of interest" description="Disordered" evidence="4">
    <location>
        <begin position="222"/>
        <end position="248"/>
    </location>
</feature>
<evidence type="ECO:0000313" key="6">
    <source>
        <dbReference type="Proteomes" id="UP000678393"/>
    </source>
</evidence>
<dbReference type="SMART" id="SM00368">
    <property type="entry name" value="LRR_RI"/>
    <property type="match status" value="6"/>
</dbReference>
<dbReference type="GO" id="GO:0005634">
    <property type="term" value="C:nucleus"/>
    <property type="evidence" value="ECO:0007669"/>
    <property type="project" value="TreeGrafter"/>
</dbReference>
<dbReference type="Gene3D" id="1.10.533.10">
    <property type="entry name" value="Death Domain, Fas"/>
    <property type="match status" value="1"/>
</dbReference>
<feature type="non-terminal residue" evidence="5">
    <location>
        <position position="756"/>
    </location>
</feature>
<dbReference type="InterPro" id="IPR001611">
    <property type="entry name" value="Leu-rich_rpt"/>
</dbReference>
<keyword evidence="6" id="KW-1185">Reference proteome</keyword>
<feature type="compositionally biased region" description="Polar residues" evidence="4">
    <location>
        <begin position="48"/>
        <end position="57"/>
    </location>
</feature>
<sequence length="756" mass="83775">STHSDSSSSSWKFWRRRLSTRSRHDSNTKYLGAKDRPEITLLEKSDLSETSDGSITPVTPIPLSGPLPDVVEKTPGIPRFSSNAVPPPKPPRLFLFRTPSNGTRCSTDDEKDTDPVYINSERLVELKSHRHHPTLNCSRPDGNAIFSDCLKNVTNLDIGQSKNLVEQISMNNLMIKGDNNVRGITFKEPPVVTFQLNSSEMQSDNVKHLPQTNHLNTVARKPKIKTPELNSKRAGRSRRRSHDKGEMTRQKHIMNSVSELLRQRLDPYPLLDQLKRAGILTNMDVQSFLGYHDRKSICESIVDLVGAATPDVLPVFCDVLSSAGNSTEILEVLHVVREIDRIIYDVSFNNNNDNPILDDEKNLNYDIGYLAPDYSLKPLVELERVRASGDKRLSKASCRNSAYSLLEGGDSESCNHGDSGVFPGLIMMSICVTGHSLSGQRAEALASLIRNHNCICELRMGKTQLCGDDISIIAKALEENRTIHSLDVRLNHIGEKGAVAVADLLLKTKSLRLLNLSSTNMDLQSIQNIVCATAANKCLTDLDLSFLDVGDECSECLRDMLRANSNLQKLRLRSNNLTWSGCYVIAEGLSRNLCLNVLDLSRNTVGDEGVQALAKFLPESSVTEVSLENCGITSAGCDALADLLTHCKRLKHLDISTNILLDAGICKLAKALERTSSLQNLGLNMCGITNDGFSILLDVLEKNTSIIHMKLCYNRLGREHSIPSANSDDLRYRLRIVTSSKPKLKILLWGNTFEEP</sequence>
<dbReference type="Proteomes" id="UP000678393">
    <property type="component" value="Unassembled WGS sequence"/>
</dbReference>
<evidence type="ECO:0000313" key="5">
    <source>
        <dbReference type="EMBL" id="CAG5119929.1"/>
    </source>
</evidence>
<dbReference type="Gene3D" id="3.80.10.10">
    <property type="entry name" value="Ribonuclease Inhibitor"/>
    <property type="match status" value="3"/>
</dbReference>
<feature type="compositionally biased region" description="Basic residues" evidence="4">
    <location>
        <begin position="233"/>
        <end position="242"/>
    </location>
</feature>
<dbReference type="PANTHER" id="PTHR24113">
    <property type="entry name" value="RAN GTPASE-ACTIVATING PROTEIN 1"/>
    <property type="match status" value="1"/>
</dbReference>
<evidence type="ECO:0000256" key="2">
    <source>
        <dbReference type="ARBA" id="ARBA00022614"/>
    </source>
</evidence>
<dbReference type="InterPro" id="IPR027038">
    <property type="entry name" value="RanGap"/>
</dbReference>
<feature type="region of interest" description="Disordered" evidence="4">
    <location>
        <begin position="19"/>
        <end position="61"/>
    </location>
</feature>
<dbReference type="PANTHER" id="PTHR24113:SF12">
    <property type="entry name" value="RAN GTPASE-ACTIVATING PROTEIN 1"/>
    <property type="match status" value="1"/>
</dbReference>
<keyword evidence="1" id="KW-0343">GTPase activation</keyword>
<evidence type="ECO:0000256" key="4">
    <source>
        <dbReference type="SAM" id="MobiDB-lite"/>
    </source>
</evidence>